<proteinExistence type="predicted"/>
<evidence type="ECO:0000259" key="2">
    <source>
        <dbReference type="Pfam" id="PF13449"/>
    </source>
</evidence>
<dbReference type="EMBL" id="BAABEX010000024">
    <property type="protein sequence ID" value="GAA4426271.1"/>
    <property type="molecule type" value="Genomic_DNA"/>
</dbReference>
<dbReference type="Pfam" id="PF13449">
    <property type="entry name" value="Phytase-like"/>
    <property type="match status" value="1"/>
</dbReference>
<comment type="caution">
    <text evidence="3">The sequence shown here is derived from an EMBL/GenBank/DDBJ whole genome shotgun (WGS) entry which is preliminary data.</text>
</comment>
<dbReference type="PANTHER" id="PTHR37957">
    <property type="entry name" value="BLR7070 PROTEIN"/>
    <property type="match status" value="1"/>
</dbReference>
<feature type="domain" description="Phytase-like" evidence="2">
    <location>
        <begin position="91"/>
        <end position="424"/>
    </location>
</feature>
<dbReference type="PANTHER" id="PTHR37957:SF1">
    <property type="entry name" value="PHYTASE-LIKE DOMAIN-CONTAINING PROTEIN"/>
    <property type="match status" value="1"/>
</dbReference>
<dbReference type="Proteomes" id="UP001501788">
    <property type="component" value="Unassembled WGS sequence"/>
</dbReference>
<feature type="chain" id="PRO_5046689168" evidence="1">
    <location>
        <begin position="26"/>
        <end position="453"/>
    </location>
</feature>
<evidence type="ECO:0000256" key="1">
    <source>
        <dbReference type="SAM" id="SignalP"/>
    </source>
</evidence>
<keyword evidence="1" id="KW-0732">Signal</keyword>
<feature type="signal peptide" evidence="1">
    <location>
        <begin position="1"/>
        <end position="25"/>
    </location>
</feature>
<organism evidence="3 4">
    <name type="scientific">Acidovorax lacteus</name>
    <dbReference type="NCBI Taxonomy" id="1924988"/>
    <lineage>
        <taxon>Bacteria</taxon>
        <taxon>Pseudomonadati</taxon>
        <taxon>Pseudomonadota</taxon>
        <taxon>Betaproteobacteria</taxon>
        <taxon>Burkholderiales</taxon>
        <taxon>Comamonadaceae</taxon>
        <taxon>Acidovorax</taxon>
    </lineage>
</organism>
<keyword evidence="4" id="KW-1185">Reference proteome</keyword>
<protein>
    <submittedName>
        <fullName evidence="3">Esterase-like activity of phytase family protein</fullName>
    </submittedName>
</protein>
<name>A0ABP8LDB4_9BURK</name>
<reference evidence="4" key="1">
    <citation type="journal article" date="2019" name="Int. J. Syst. Evol. Microbiol.">
        <title>The Global Catalogue of Microorganisms (GCM) 10K type strain sequencing project: providing services to taxonomists for standard genome sequencing and annotation.</title>
        <authorList>
            <consortium name="The Broad Institute Genomics Platform"/>
            <consortium name="The Broad Institute Genome Sequencing Center for Infectious Disease"/>
            <person name="Wu L."/>
            <person name="Ma J."/>
        </authorList>
    </citation>
    <scope>NUCLEOTIDE SEQUENCE [LARGE SCALE GENOMIC DNA]</scope>
    <source>
        <strain evidence="4">JCM 31890</strain>
    </source>
</reference>
<dbReference type="InterPro" id="IPR027372">
    <property type="entry name" value="Phytase-like_dom"/>
</dbReference>
<sequence>MARFPALAAGAALAAAALSSTPAGAQQAYPATLAGHAVMPALTLLAAPPDAPADLRISGKFTTPRRTEAVGTVPGLSGGRPTGIGLPFQGQPVQGHSGIKRMADGSYWLLTDNGAGAKANSPDFMLHLSQYTVDFKTGQFTRLKTVFLHDPDKKVPFRITHEGTDKRYLTGADFDPESFQFAGGALWIGEEFGPFLIKADLNGKVLAVFETQVDGKVVRSPDAPGLLLPGAPEAKPPTFEVRRSKGFEGMASSPDGSKLYALLEGALWDDKAQAYESLAGKQSLRVLEFDVKTERWTGRHWKYVLEANHHAIGDINMIDANTALVIERDNGEGTADKACPEGQKRSDCFHDLAKFKRVYKIEMSEANVGNAVRKIGYIDLMNIQDPKRLARKPLNGGVLTFPFFTIENVDIVDGTHIVVGNDNNLPFSSSREPNQADDNELILLEVGELLRAR</sequence>
<gene>
    <name evidence="3" type="ORF">GCM10023090_22020</name>
</gene>
<evidence type="ECO:0000313" key="3">
    <source>
        <dbReference type="EMBL" id="GAA4426271.1"/>
    </source>
</evidence>
<accession>A0ABP8LDB4</accession>
<evidence type="ECO:0000313" key="4">
    <source>
        <dbReference type="Proteomes" id="UP001501788"/>
    </source>
</evidence>
<dbReference type="RefSeq" id="WP_345064783.1">
    <property type="nucleotide sequence ID" value="NZ_BAABEX010000024.1"/>
</dbReference>